<feature type="region of interest" description="Disordered" evidence="1">
    <location>
        <begin position="1"/>
        <end position="47"/>
    </location>
</feature>
<proteinExistence type="predicted"/>
<dbReference type="SUPFAM" id="SSF52096">
    <property type="entry name" value="ClpP/crotonase"/>
    <property type="match status" value="1"/>
</dbReference>
<protein>
    <submittedName>
        <fullName evidence="2">Uncharacterized protein</fullName>
    </submittedName>
</protein>
<dbReference type="Gene3D" id="3.90.226.10">
    <property type="entry name" value="2-enoyl-CoA Hydratase, Chain A, domain 1"/>
    <property type="match status" value="1"/>
</dbReference>
<evidence type="ECO:0000313" key="3">
    <source>
        <dbReference type="Proteomes" id="UP000305095"/>
    </source>
</evidence>
<comment type="caution">
    <text evidence="2">The sequence shown here is derived from an EMBL/GenBank/DDBJ whole genome shotgun (WGS) entry which is preliminary data.</text>
</comment>
<dbReference type="AlphaFoldDB" id="A0A4U6RT62"/>
<sequence>MSVDDRQDEGTGHRSSPTGPRVAPPRQQPSPFGAPRQTPPPVAPSATNSGGLFGPSIWSVTIFVLLLSGVAIRAYRELSEPGAWDVWRESYVAATMTSSVIPGVVIDGSKRRALAISGRIGSASAIWFRDRLDEARLSPDDVVLLSSPGGALDQAAIMGEVIRARRLVTAVATSDASGNLRAAACASACVLVYAGGETRYGIAGSRLGVHRFTMSKPGDDPVAEAQRSQGIVLSYMRKMGISSRIVEAMSQTSDIRWLGAREALAMNLITTPVDQP</sequence>
<dbReference type="RefSeq" id="WP_137482376.1">
    <property type="nucleotide sequence ID" value="NZ_SZZP01000022.1"/>
</dbReference>
<gene>
    <name evidence="2" type="ORF">FDV58_30165</name>
</gene>
<dbReference type="Proteomes" id="UP000305095">
    <property type="component" value="Unassembled WGS sequence"/>
</dbReference>
<accession>A0A4U6RT62</accession>
<evidence type="ECO:0000313" key="2">
    <source>
        <dbReference type="EMBL" id="TKV77580.1"/>
    </source>
</evidence>
<dbReference type="InterPro" id="IPR029045">
    <property type="entry name" value="ClpP/crotonase-like_dom_sf"/>
</dbReference>
<name>A0A4U6RT62_BRAEL</name>
<dbReference type="EMBL" id="SZZP01000022">
    <property type="protein sequence ID" value="TKV77580.1"/>
    <property type="molecule type" value="Genomic_DNA"/>
</dbReference>
<reference evidence="2 3" key="1">
    <citation type="submission" date="2019-05" db="EMBL/GenBank/DDBJ databases">
        <title>Draft Genome of Bradyrhizobium elkanii strain SEMIA 938, Used in Commercial Inoculants for Lupinus spp. in Brazil.</title>
        <authorList>
            <person name="Hungria M."/>
            <person name="Delamuta J.R.M."/>
            <person name="Ribeiro R.A."/>
            <person name="Nogueira M.A."/>
        </authorList>
    </citation>
    <scope>NUCLEOTIDE SEQUENCE [LARGE SCALE GENOMIC DNA]</scope>
    <source>
        <strain evidence="2 3">Semia 938</strain>
    </source>
</reference>
<feature type="compositionally biased region" description="Basic and acidic residues" evidence="1">
    <location>
        <begin position="1"/>
        <end position="12"/>
    </location>
</feature>
<evidence type="ECO:0000256" key="1">
    <source>
        <dbReference type="SAM" id="MobiDB-lite"/>
    </source>
</evidence>
<organism evidence="2 3">
    <name type="scientific">Bradyrhizobium elkanii</name>
    <dbReference type="NCBI Taxonomy" id="29448"/>
    <lineage>
        <taxon>Bacteria</taxon>
        <taxon>Pseudomonadati</taxon>
        <taxon>Pseudomonadota</taxon>
        <taxon>Alphaproteobacteria</taxon>
        <taxon>Hyphomicrobiales</taxon>
        <taxon>Nitrobacteraceae</taxon>
        <taxon>Bradyrhizobium</taxon>
    </lineage>
</organism>